<dbReference type="Gene3D" id="3.60.110.10">
    <property type="entry name" value="Carbon-nitrogen hydrolase"/>
    <property type="match status" value="1"/>
</dbReference>
<dbReference type="InterPro" id="IPR036526">
    <property type="entry name" value="C-N_Hydrolase_sf"/>
</dbReference>
<comment type="pathway">
    <text evidence="8">Protein modification; lipoprotein biosynthesis (N-acyl transfer).</text>
</comment>
<dbReference type="Pfam" id="PF20154">
    <property type="entry name" value="LNT_N"/>
    <property type="match status" value="1"/>
</dbReference>
<dbReference type="CDD" id="cd07571">
    <property type="entry name" value="ALP_N-acyl_transferase"/>
    <property type="match status" value="1"/>
</dbReference>
<evidence type="ECO:0000256" key="8">
    <source>
        <dbReference type="HAMAP-Rule" id="MF_01148"/>
    </source>
</evidence>
<evidence type="ECO:0000256" key="5">
    <source>
        <dbReference type="ARBA" id="ARBA00022989"/>
    </source>
</evidence>
<dbReference type="SUPFAM" id="SSF56317">
    <property type="entry name" value="Carbon-nitrogen hydrolase"/>
    <property type="match status" value="1"/>
</dbReference>
<dbReference type="PANTHER" id="PTHR38686">
    <property type="entry name" value="APOLIPOPROTEIN N-ACYLTRANSFERASE"/>
    <property type="match status" value="1"/>
</dbReference>
<dbReference type="Proteomes" id="UP000320216">
    <property type="component" value="Chromosome"/>
</dbReference>
<keyword evidence="10" id="KW-0449">Lipoprotein</keyword>
<dbReference type="InterPro" id="IPR045378">
    <property type="entry name" value="LNT_N"/>
</dbReference>
<feature type="transmembrane region" description="Helical" evidence="8">
    <location>
        <begin position="12"/>
        <end position="29"/>
    </location>
</feature>
<dbReference type="HAMAP" id="MF_01148">
    <property type="entry name" value="Lnt"/>
    <property type="match status" value="1"/>
</dbReference>
<feature type="transmembrane region" description="Helical" evidence="8">
    <location>
        <begin position="493"/>
        <end position="515"/>
    </location>
</feature>
<comment type="function">
    <text evidence="8">Catalyzes the phospholipid dependent N-acylation of the N-terminal cysteine of apolipoprotein, the last step in lipoprotein maturation.</text>
</comment>
<evidence type="ECO:0000259" key="9">
    <source>
        <dbReference type="PROSITE" id="PS50263"/>
    </source>
</evidence>
<protein>
    <recommendedName>
        <fullName evidence="8">Apolipoprotein N-acyltransferase</fullName>
        <shortName evidence="8">ALP N-acyltransferase</shortName>
        <ecNumber evidence="8">2.3.1.269</ecNumber>
    </recommendedName>
</protein>
<keyword evidence="6 8" id="KW-0472">Membrane</keyword>
<dbReference type="NCBIfam" id="TIGR00546">
    <property type="entry name" value="lnt"/>
    <property type="match status" value="1"/>
</dbReference>
<organism evidence="10 11">
    <name type="scientific">Humibacter ginsenosidimutans</name>
    <dbReference type="NCBI Taxonomy" id="2599293"/>
    <lineage>
        <taxon>Bacteria</taxon>
        <taxon>Bacillati</taxon>
        <taxon>Actinomycetota</taxon>
        <taxon>Actinomycetes</taxon>
        <taxon>Micrococcales</taxon>
        <taxon>Microbacteriaceae</taxon>
        <taxon>Humibacter</taxon>
    </lineage>
</organism>
<dbReference type="InterPro" id="IPR003010">
    <property type="entry name" value="C-N_Hydrolase"/>
</dbReference>
<sequence>MVNPPSRAPLPLWLAVVVGAGGGVVYDGAFPAIDVWPLAFVGLALMLVALIGRSVGGAILVGFLSGLTFYLTQVSWTALYLGPVPWIALSVFESLLFAAGAVAIALAYRWIPRAFPSAPGRLGVLPMAVAGLWTAREWVSGNWPYGGFAWGRAALSQSQSPLAHLVAWFGVSCVSFLIVWIVALAIECVRYRRDPLAWPARHRVDAAAARPLARAGVAVVAICLVFAVPLWPAATSGTTRVGAVQGNGPAGYFDHAKQGDVMNAQVKATQALIGQKVDMVVWPEGSADWDPTRYWWSADTLDDLSTRLNAPMIVGTITRRHGKYYNTSLLWKAGKGAVAYYDKKHPVPFGEYVPDRSFWMPFAPGLLGLIQRQYTPGTRSNVFDVNGVKAGISICFDIVDDRLITEMMNGGAQIILAQTNNADFGRTKENMQQLAIARLRAIETGRSLVNISTVGTSQIIDPDGHTIAQIPAYEPGAMVADVPLGTTTTPATLLSGVLELLVCGLGLGALVVSAITMPRSRTRRSGER</sequence>
<dbReference type="Pfam" id="PF00795">
    <property type="entry name" value="CN_hydrolase"/>
    <property type="match status" value="1"/>
</dbReference>
<feature type="transmembrane region" description="Helical" evidence="8">
    <location>
        <begin position="165"/>
        <end position="191"/>
    </location>
</feature>
<reference evidence="10 11" key="1">
    <citation type="submission" date="2019-07" db="EMBL/GenBank/DDBJ databases">
        <title>Full genome sequence of Humibacter sp. WJ7-1.</title>
        <authorList>
            <person name="Im W.-T."/>
        </authorList>
    </citation>
    <scope>NUCLEOTIDE SEQUENCE [LARGE SCALE GENOMIC DNA]</scope>
    <source>
        <strain evidence="10 11">WJ7-1</strain>
    </source>
</reference>
<keyword evidence="2 8" id="KW-1003">Cell membrane</keyword>
<dbReference type="EMBL" id="CP042305">
    <property type="protein sequence ID" value="QDZ13712.1"/>
    <property type="molecule type" value="Genomic_DNA"/>
</dbReference>
<dbReference type="GO" id="GO:0016410">
    <property type="term" value="F:N-acyltransferase activity"/>
    <property type="evidence" value="ECO:0007669"/>
    <property type="project" value="UniProtKB-UniRule"/>
</dbReference>
<keyword evidence="5 8" id="KW-1133">Transmembrane helix</keyword>
<evidence type="ECO:0000256" key="2">
    <source>
        <dbReference type="ARBA" id="ARBA00022475"/>
    </source>
</evidence>
<feature type="transmembrane region" description="Helical" evidence="8">
    <location>
        <begin position="59"/>
        <end position="81"/>
    </location>
</feature>
<feature type="transmembrane region" description="Helical" evidence="8">
    <location>
        <begin position="87"/>
        <end position="111"/>
    </location>
</feature>
<evidence type="ECO:0000256" key="6">
    <source>
        <dbReference type="ARBA" id="ARBA00023136"/>
    </source>
</evidence>
<comment type="catalytic activity">
    <reaction evidence="8">
        <text>N-terminal S-1,2-diacyl-sn-glyceryl-L-cysteinyl-[lipoprotein] + a glycerophospholipid = N-acyl-S-1,2-diacyl-sn-glyceryl-L-cysteinyl-[lipoprotein] + a 2-acyl-sn-glycero-3-phospholipid + H(+)</text>
        <dbReference type="Rhea" id="RHEA:48228"/>
        <dbReference type="Rhea" id="RHEA-COMP:14681"/>
        <dbReference type="Rhea" id="RHEA-COMP:14684"/>
        <dbReference type="ChEBI" id="CHEBI:15378"/>
        <dbReference type="ChEBI" id="CHEBI:136912"/>
        <dbReference type="ChEBI" id="CHEBI:140656"/>
        <dbReference type="ChEBI" id="CHEBI:140657"/>
        <dbReference type="ChEBI" id="CHEBI:140660"/>
        <dbReference type="EC" id="2.3.1.269"/>
    </reaction>
</comment>
<keyword evidence="4 8" id="KW-0812">Transmembrane</keyword>
<evidence type="ECO:0000256" key="4">
    <source>
        <dbReference type="ARBA" id="ARBA00022692"/>
    </source>
</evidence>
<feature type="transmembrane region" description="Helical" evidence="8">
    <location>
        <begin position="118"/>
        <end position="135"/>
    </location>
</feature>
<keyword evidence="7 8" id="KW-0012">Acyltransferase</keyword>
<comment type="subcellular location">
    <subcellularLocation>
        <location evidence="1 8">Cell membrane</location>
        <topology evidence="1 8">Multi-pass membrane protein</topology>
    </subcellularLocation>
</comment>
<evidence type="ECO:0000256" key="1">
    <source>
        <dbReference type="ARBA" id="ARBA00004651"/>
    </source>
</evidence>
<dbReference type="UniPathway" id="UPA00666"/>
<gene>
    <name evidence="8 10" type="primary">lnt</name>
    <name evidence="10" type="ORF">FPZ11_01905</name>
</gene>
<dbReference type="InterPro" id="IPR004563">
    <property type="entry name" value="Apolipo_AcylTrfase"/>
</dbReference>
<feature type="transmembrane region" description="Helical" evidence="8">
    <location>
        <begin position="212"/>
        <end position="231"/>
    </location>
</feature>
<dbReference type="EC" id="2.3.1.269" evidence="8"/>
<evidence type="ECO:0000313" key="10">
    <source>
        <dbReference type="EMBL" id="QDZ13712.1"/>
    </source>
</evidence>
<dbReference type="GO" id="GO:0042158">
    <property type="term" value="P:lipoprotein biosynthetic process"/>
    <property type="evidence" value="ECO:0007669"/>
    <property type="project" value="UniProtKB-UniRule"/>
</dbReference>
<evidence type="ECO:0000256" key="7">
    <source>
        <dbReference type="ARBA" id="ARBA00023315"/>
    </source>
</evidence>
<comment type="similarity">
    <text evidence="8">Belongs to the CN hydrolase family. Apolipoprotein N-acyltransferase subfamily.</text>
</comment>
<proteinExistence type="inferred from homology"/>
<feature type="transmembrane region" description="Helical" evidence="8">
    <location>
        <begin position="35"/>
        <end position="52"/>
    </location>
</feature>
<dbReference type="OrthoDB" id="9804277at2"/>
<dbReference type="PANTHER" id="PTHR38686:SF1">
    <property type="entry name" value="APOLIPOPROTEIN N-ACYLTRANSFERASE"/>
    <property type="match status" value="1"/>
</dbReference>
<dbReference type="PROSITE" id="PS50263">
    <property type="entry name" value="CN_HYDROLASE"/>
    <property type="match status" value="1"/>
</dbReference>
<accession>A0A5B8M1W1</accession>
<name>A0A5B8M1W1_9MICO</name>
<evidence type="ECO:0000256" key="3">
    <source>
        <dbReference type="ARBA" id="ARBA00022679"/>
    </source>
</evidence>
<feature type="domain" description="CN hydrolase" evidence="9">
    <location>
        <begin position="239"/>
        <end position="484"/>
    </location>
</feature>
<evidence type="ECO:0000313" key="11">
    <source>
        <dbReference type="Proteomes" id="UP000320216"/>
    </source>
</evidence>
<dbReference type="GO" id="GO:0005886">
    <property type="term" value="C:plasma membrane"/>
    <property type="evidence" value="ECO:0007669"/>
    <property type="project" value="UniProtKB-SubCell"/>
</dbReference>
<dbReference type="AlphaFoldDB" id="A0A5B8M1W1"/>
<keyword evidence="3 8" id="KW-0808">Transferase</keyword>
<dbReference type="KEGG" id="huw:FPZ11_01905"/>
<keyword evidence="11" id="KW-1185">Reference proteome</keyword>